<reference evidence="2 3" key="1">
    <citation type="journal article" date="2024" name="Nat. Commun.">
        <title>Phylogenomics reveals the evolutionary origins of lichenization in chlorophyte algae.</title>
        <authorList>
            <person name="Puginier C."/>
            <person name="Libourel C."/>
            <person name="Otte J."/>
            <person name="Skaloud P."/>
            <person name="Haon M."/>
            <person name="Grisel S."/>
            <person name="Petersen M."/>
            <person name="Berrin J.G."/>
            <person name="Delaux P.M."/>
            <person name="Dal Grande F."/>
            <person name="Keller J."/>
        </authorList>
    </citation>
    <scope>NUCLEOTIDE SEQUENCE [LARGE SCALE GENOMIC DNA]</scope>
    <source>
        <strain evidence="2 3">SAG 216-7</strain>
    </source>
</reference>
<proteinExistence type="predicted"/>
<evidence type="ECO:0000256" key="1">
    <source>
        <dbReference type="SAM" id="MobiDB-lite"/>
    </source>
</evidence>
<name>A0ABR2YUW3_9CHLO</name>
<dbReference type="EMBL" id="JALJOT010000005">
    <property type="protein sequence ID" value="KAK9915446.1"/>
    <property type="molecule type" value="Genomic_DNA"/>
</dbReference>
<dbReference type="Gene3D" id="3.40.50.300">
    <property type="entry name" value="P-loop containing nucleotide triphosphate hydrolases"/>
    <property type="match status" value="1"/>
</dbReference>
<dbReference type="SUPFAM" id="SSF52540">
    <property type="entry name" value="P-loop containing nucleoside triphosphate hydrolases"/>
    <property type="match status" value="1"/>
</dbReference>
<sequence length="343" mass="38540">MQVEDQSELSDYITSGPLLSICGLEHAAVLGNIDEWIRLVDVIGNYLQFPSREKWDAVQRMRVYQYYLPVYFWCCQQMEKHRRENGTQQPLVIGMQAPQGCGKTTLVDVLGMLFSHVGIRAASVSIDDFYLTFADQLQLGKVHAKNRLLQVRGNAGTHDLQLGTDTLKALKSCTSKDSQVAVPRYDKSQNGGRGDRADPSTWPNVQGPLDVILFEGWMLGFKPRPRTDVEEIDADLVSINEKLKEYEAAWDAWVDAWLVVKVGTPQWVYQWRLQAEHAMLAAGRPGMSDDQVADFVDRYMPAYKAYLPGMYAEGPTTGKAGHLLMLEIDQNRGLTAQQPACPL</sequence>
<protein>
    <recommendedName>
        <fullName evidence="4">P-loop containing nucleoside triphosphate hydrolase protein</fullName>
    </recommendedName>
</protein>
<evidence type="ECO:0000313" key="3">
    <source>
        <dbReference type="Proteomes" id="UP001491310"/>
    </source>
</evidence>
<evidence type="ECO:0000313" key="2">
    <source>
        <dbReference type="EMBL" id="KAK9915446.1"/>
    </source>
</evidence>
<organism evidence="2 3">
    <name type="scientific">Coccomyxa subellipsoidea</name>
    <dbReference type="NCBI Taxonomy" id="248742"/>
    <lineage>
        <taxon>Eukaryota</taxon>
        <taxon>Viridiplantae</taxon>
        <taxon>Chlorophyta</taxon>
        <taxon>core chlorophytes</taxon>
        <taxon>Trebouxiophyceae</taxon>
        <taxon>Trebouxiophyceae incertae sedis</taxon>
        <taxon>Coccomyxaceae</taxon>
        <taxon>Coccomyxa</taxon>
    </lineage>
</organism>
<dbReference type="InterPro" id="IPR027417">
    <property type="entry name" value="P-loop_NTPase"/>
</dbReference>
<comment type="caution">
    <text evidence="2">The sequence shown here is derived from an EMBL/GenBank/DDBJ whole genome shotgun (WGS) entry which is preliminary data.</text>
</comment>
<keyword evidence="3" id="KW-1185">Reference proteome</keyword>
<evidence type="ECO:0008006" key="4">
    <source>
        <dbReference type="Google" id="ProtNLM"/>
    </source>
</evidence>
<accession>A0ABR2YUW3</accession>
<feature type="region of interest" description="Disordered" evidence="1">
    <location>
        <begin position="181"/>
        <end position="201"/>
    </location>
</feature>
<gene>
    <name evidence="2" type="ORF">WJX75_009273</name>
</gene>
<dbReference type="Proteomes" id="UP001491310">
    <property type="component" value="Unassembled WGS sequence"/>
</dbReference>
<dbReference type="PANTHER" id="PTHR10285">
    <property type="entry name" value="URIDINE KINASE"/>
    <property type="match status" value="1"/>
</dbReference>